<dbReference type="EMBL" id="JACHJP010000002">
    <property type="protein sequence ID" value="MBB4916035.1"/>
    <property type="molecule type" value="Genomic_DNA"/>
</dbReference>
<dbReference type="PANTHER" id="PTHR34387">
    <property type="entry name" value="SLR1258 PROTEIN"/>
    <property type="match status" value="1"/>
</dbReference>
<feature type="signal peptide" evidence="1">
    <location>
        <begin position="1"/>
        <end position="25"/>
    </location>
</feature>
<keyword evidence="1" id="KW-0732">Signal</keyword>
<dbReference type="GO" id="GO:0006974">
    <property type="term" value="P:DNA damage response"/>
    <property type="evidence" value="ECO:0007669"/>
    <property type="project" value="TreeGrafter"/>
</dbReference>
<sequence>MIKLSHIVATAAFLTAGTLGGVASADSGTVSDTARVIVEENRSQVTVVGEGSVSSAPDIMRLNTGVEVRHASASQAFAAARVAAAKLTSALRQAGVATEDLRTSELSLGPEYENYPKVSGYRAAQGVEAVVRDLESADRVIEAAVAVGEEVRLNGLSFEVSDSRGALTAARDLAFADARTRAEQYASLAGRELGRVVTISEESVTPPRPVAYGAGFAAEKASVSPGQQTVSVSVRVVYGLG</sequence>
<protein>
    <recommendedName>
        <fullName evidence="4">SIMPL domain-containing protein</fullName>
    </recommendedName>
</protein>
<proteinExistence type="predicted"/>
<dbReference type="InterPro" id="IPR052022">
    <property type="entry name" value="26kDa_periplasmic_antigen"/>
</dbReference>
<dbReference type="Proteomes" id="UP000552644">
    <property type="component" value="Unassembled WGS sequence"/>
</dbReference>
<comment type="caution">
    <text evidence="2">The sequence shown here is derived from an EMBL/GenBank/DDBJ whole genome shotgun (WGS) entry which is preliminary data.</text>
</comment>
<evidence type="ECO:0008006" key="4">
    <source>
        <dbReference type="Google" id="ProtNLM"/>
    </source>
</evidence>
<gene>
    <name evidence="2" type="ORF">FHS44_003120</name>
</gene>
<reference evidence="2 3" key="1">
    <citation type="submission" date="2020-08" db="EMBL/GenBank/DDBJ databases">
        <title>Genomic Encyclopedia of Type Strains, Phase III (KMG-III): the genomes of soil and plant-associated and newly described type strains.</title>
        <authorList>
            <person name="Whitman W."/>
        </authorList>
    </citation>
    <scope>NUCLEOTIDE SEQUENCE [LARGE SCALE GENOMIC DNA]</scope>
    <source>
        <strain evidence="2 3">CECT 8840</strain>
    </source>
</reference>
<feature type="chain" id="PRO_5030718698" description="SIMPL domain-containing protein" evidence="1">
    <location>
        <begin position="26"/>
        <end position="241"/>
    </location>
</feature>
<evidence type="ECO:0000256" key="1">
    <source>
        <dbReference type="SAM" id="SignalP"/>
    </source>
</evidence>
<dbReference type="Pfam" id="PF04402">
    <property type="entry name" value="SIMPL"/>
    <property type="match status" value="1"/>
</dbReference>
<keyword evidence="3" id="KW-1185">Reference proteome</keyword>
<dbReference type="PANTHER" id="PTHR34387:SF1">
    <property type="entry name" value="PERIPLASMIC IMMUNOGENIC PROTEIN"/>
    <property type="match status" value="1"/>
</dbReference>
<evidence type="ECO:0000313" key="2">
    <source>
        <dbReference type="EMBL" id="MBB4916035.1"/>
    </source>
</evidence>
<dbReference type="AlphaFoldDB" id="A0A7W7VNB7"/>
<organism evidence="2 3">
    <name type="scientific">Streptosporangium saharense</name>
    <dbReference type="NCBI Taxonomy" id="1706840"/>
    <lineage>
        <taxon>Bacteria</taxon>
        <taxon>Bacillati</taxon>
        <taxon>Actinomycetota</taxon>
        <taxon>Actinomycetes</taxon>
        <taxon>Streptosporangiales</taxon>
        <taxon>Streptosporangiaceae</taxon>
        <taxon>Streptosporangium</taxon>
    </lineage>
</organism>
<evidence type="ECO:0000313" key="3">
    <source>
        <dbReference type="Proteomes" id="UP000552644"/>
    </source>
</evidence>
<dbReference type="InterPro" id="IPR007497">
    <property type="entry name" value="SIMPL/DUF541"/>
</dbReference>
<accession>A0A7W7VNB7</accession>
<dbReference type="Gene3D" id="3.30.110.170">
    <property type="entry name" value="Protein of unknown function (DUF541), domain 1"/>
    <property type="match status" value="1"/>
</dbReference>
<dbReference type="RefSeq" id="WP_184714862.1">
    <property type="nucleotide sequence ID" value="NZ_JACHJP010000002.1"/>
</dbReference>
<dbReference type="Gene3D" id="3.30.70.2970">
    <property type="entry name" value="Protein of unknown function (DUF541), domain 2"/>
    <property type="match status" value="1"/>
</dbReference>
<name>A0A7W7VNB7_9ACTN</name>